<evidence type="ECO:0000313" key="7">
    <source>
        <dbReference type="EMBL" id="POR48270.1"/>
    </source>
</evidence>
<feature type="region of interest" description="Disordered" evidence="4">
    <location>
        <begin position="1"/>
        <end position="22"/>
    </location>
</feature>
<dbReference type="SUPFAM" id="SSF53697">
    <property type="entry name" value="SIS domain"/>
    <property type="match status" value="1"/>
</dbReference>
<dbReference type="Pfam" id="PF01418">
    <property type="entry name" value="HTH_6"/>
    <property type="match status" value="1"/>
</dbReference>
<feature type="domain" description="HTH rpiR-type" evidence="5">
    <location>
        <begin position="23"/>
        <end position="99"/>
    </location>
</feature>
<comment type="caution">
    <text evidence="7">The sequence shown here is derived from an EMBL/GenBank/DDBJ whole genome shotgun (WGS) entry which is preliminary data.</text>
</comment>
<organism evidence="7 8">
    <name type="scientific">Bosea psychrotolerans</name>
    <dbReference type="NCBI Taxonomy" id="1871628"/>
    <lineage>
        <taxon>Bacteria</taxon>
        <taxon>Pseudomonadati</taxon>
        <taxon>Pseudomonadota</taxon>
        <taxon>Alphaproteobacteria</taxon>
        <taxon>Hyphomicrobiales</taxon>
        <taxon>Boseaceae</taxon>
        <taxon>Bosea</taxon>
    </lineage>
</organism>
<name>A0A2S4M0N7_9HYPH</name>
<dbReference type="InterPro" id="IPR009057">
    <property type="entry name" value="Homeodomain-like_sf"/>
</dbReference>
<dbReference type="InterPro" id="IPR047640">
    <property type="entry name" value="RpiR-like"/>
</dbReference>
<evidence type="ECO:0000256" key="3">
    <source>
        <dbReference type="ARBA" id="ARBA00023163"/>
    </source>
</evidence>
<sequence length="301" mass="31965">MTTAKPASKSAAIRKSPSSSGLEGALDRLQALRANLPPTAARIADFFISHAGEVVHMSVTEVAERTGASEGSVISLCQQLGARGFQQVKIALARDLVQPVQFIHEDLARSDDTGTVIEKIFRSDFQALHDTMKVLDTGAMEAAVAAILKARRVELYGIGSAAPIAEDANYRLLRIGVEAKVVVDSHVQAISASLTGPDVAVITISHSGSTHETVTATKLAKEAGATTICITNFGKSPLLAHADIVLHTMARETQFRTEAMTSRIAQLAIIDALIACLSLADYDKALATIGKTFDVLSTKRY</sequence>
<dbReference type="PROSITE" id="PS51464">
    <property type="entry name" value="SIS"/>
    <property type="match status" value="1"/>
</dbReference>
<dbReference type="PANTHER" id="PTHR30514:SF1">
    <property type="entry name" value="HTH-TYPE TRANSCRIPTIONAL REGULATOR HEXR-RELATED"/>
    <property type="match status" value="1"/>
</dbReference>
<dbReference type="GO" id="GO:0003677">
    <property type="term" value="F:DNA binding"/>
    <property type="evidence" value="ECO:0007669"/>
    <property type="project" value="UniProtKB-KW"/>
</dbReference>
<dbReference type="RefSeq" id="WP_103720123.1">
    <property type="nucleotide sequence ID" value="NZ_PQFZ01000015.1"/>
</dbReference>
<dbReference type="CDD" id="cd05013">
    <property type="entry name" value="SIS_RpiR"/>
    <property type="match status" value="1"/>
</dbReference>
<dbReference type="EMBL" id="PQFZ01000015">
    <property type="protein sequence ID" value="POR48270.1"/>
    <property type="molecule type" value="Genomic_DNA"/>
</dbReference>
<accession>A0A2S4M0N7</accession>
<evidence type="ECO:0000256" key="4">
    <source>
        <dbReference type="SAM" id="MobiDB-lite"/>
    </source>
</evidence>
<dbReference type="Pfam" id="PF01380">
    <property type="entry name" value="SIS"/>
    <property type="match status" value="1"/>
</dbReference>
<dbReference type="SUPFAM" id="SSF46689">
    <property type="entry name" value="Homeodomain-like"/>
    <property type="match status" value="1"/>
</dbReference>
<dbReference type="Gene3D" id="3.40.50.10490">
    <property type="entry name" value="Glucose-6-phosphate isomerase like protein, domain 1"/>
    <property type="match status" value="1"/>
</dbReference>
<dbReference type="GO" id="GO:0097367">
    <property type="term" value="F:carbohydrate derivative binding"/>
    <property type="evidence" value="ECO:0007669"/>
    <property type="project" value="InterPro"/>
</dbReference>
<dbReference type="InterPro" id="IPR036388">
    <property type="entry name" value="WH-like_DNA-bd_sf"/>
</dbReference>
<evidence type="ECO:0000259" key="6">
    <source>
        <dbReference type="PROSITE" id="PS51464"/>
    </source>
</evidence>
<dbReference type="InterPro" id="IPR046348">
    <property type="entry name" value="SIS_dom_sf"/>
</dbReference>
<keyword evidence="8" id="KW-1185">Reference proteome</keyword>
<feature type="domain" description="SIS" evidence="6">
    <location>
        <begin position="143"/>
        <end position="285"/>
    </location>
</feature>
<protein>
    <submittedName>
        <fullName evidence="7">RpiR family transcriptional regulator</fullName>
    </submittedName>
</protein>
<dbReference type="Gene3D" id="1.10.10.10">
    <property type="entry name" value="Winged helix-like DNA-binding domain superfamily/Winged helix DNA-binding domain"/>
    <property type="match status" value="1"/>
</dbReference>
<dbReference type="GO" id="GO:1901135">
    <property type="term" value="P:carbohydrate derivative metabolic process"/>
    <property type="evidence" value="ECO:0007669"/>
    <property type="project" value="InterPro"/>
</dbReference>
<dbReference type="Proteomes" id="UP000236919">
    <property type="component" value="Unassembled WGS sequence"/>
</dbReference>
<gene>
    <name evidence="7" type="ORF">CYD53_11518</name>
</gene>
<evidence type="ECO:0000313" key="8">
    <source>
        <dbReference type="Proteomes" id="UP000236919"/>
    </source>
</evidence>
<dbReference type="AlphaFoldDB" id="A0A2S4M0N7"/>
<dbReference type="OrthoDB" id="8582409at2"/>
<keyword evidence="3" id="KW-0804">Transcription</keyword>
<keyword evidence="1" id="KW-0805">Transcription regulation</keyword>
<evidence type="ECO:0000256" key="1">
    <source>
        <dbReference type="ARBA" id="ARBA00023015"/>
    </source>
</evidence>
<dbReference type="GO" id="GO:0003700">
    <property type="term" value="F:DNA-binding transcription factor activity"/>
    <property type="evidence" value="ECO:0007669"/>
    <property type="project" value="InterPro"/>
</dbReference>
<proteinExistence type="predicted"/>
<dbReference type="InterPro" id="IPR035472">
    <property type="entry name" value="RpiR-like_SIS"/>
</dbReference>
<reference evidence="7 8" key="1">
    <citation type="submission" date="2018-01" db="EMBL/GenBank/DDBJ databases">
        <title>Genomic Encyclopedia of Type Strains, Phase III (KMG-III): the genomes of soil and plant-associated and newly described type strains.</title>
        <authorList>
            <person name="Whitman W."/>
        </authorList>
    </citation>
    <scope>NUCLEOTIDE SEQUENCE [LARGE SCALE GENOMIC DNA]</scope>
    <source>
        <strain evidence="7 8">1131</strain>
    </source>
</reference>
<dbReference type="PROSITE" id="PS51071">
    <property type="entry name" value="HTH_RPIR"/>
    <property type="match status" value="1"/>
</dbReference>
<dbReference type="InterPro" id="IPR001347">
    <property type="entry name" value="SIS_dom"/>
</dbReference>
<keyword evidence="2" id="KW-0238">DNA-binding</keyword>
<dbReference type="PANTHER" id="PTHR30514">
    <property type="entry name" value="GLUCOKINASE"/>
    <property type="match status" value="1"/>
</dbReference>
<evidence type="ECO:0000256" key="2">
    <source>
        <dbReference type="ARBA" id="ARBA00023125"/>
    </source>
</evidence>
<evidence type="ECO:0000259" key="5">
    <source>
        <dbReference type="PROSITE" id="PS51071"/>
    </source>
</evidence>
<dbReference type="InterPro" id="IPR000281">
    <property type="entry name" value="HTH_RpiR"/>
</dbReference>